<keyword evidence="2" id="KW-0328">Glycosyltransferase</keyword>
<dbReference type="AlphaFoldDB" id="A0A016TRA3"/>
<dbReference type="EMBL" id="JARK01001419">
    <property type="protein sequence ID" value="EYC05286.1"/>
    <property type="molecule type" value="Genomic_DNA"/>
</dbReference>
<comment type="caution">
    <text evidence="7">The sequence shown here is derived from an EMBL/GenBank/DDBJ whole genome shotgun (WGS) entry which is preliminary data.</text>
</comment>
<dbReference type="GO" id="GO:0016020">
    <property type="term" value="C:membrane"/>
    <property type="evidence" value="ECO:0007669"/>
    <property type="project" value="UniProtKB-SubCell"/>
</dbReference>
<evidence type="ECO:0000256" key="1">
    <source>
        <dbReference type="ARBA" id="ARBA00004606"/>
    </source>
</evidence>
<dbReference type="GO" id="GO:0016757">
    <property type="term" value="F:glycosyltransferase activity"/>
    <property type="evidence" value="ECO:0007669"/>
    <property type="project" value="UniProtKB-KW"/>
</dbReference>
<keyword evidence="5" id="KW-0325">Glycoprotein</keyword>
<gene>
    <name evidence="7" type="primary">Acey_s0083.g1681</name>
    <name evidence="7" type="ORF">Y032_0083g1681</name>
</gene>
<dbReference type="Pfam" id="PF02485">
    <property type="entry name" value="Branch"/>
    <property type="match status" value="1"/>
</dbReference>
<accession>A0A016TRA3</accession>
<keyword evidence="6" id="KW-0812">Transmembrane</keyword>
<name>A0A016TRA3_9BILA</name>
<comment type="subcellular location">
    <subcellularLocation>
        <location evidence="1">Membrane</location>
        <topology evidence="1">Single-pass type II membrane protein</topology>
    </subcellularLocation>
</comment>
<reference evidence="8" key="1">
    <citation type="journal article" date="2015" name="Nat. Genet.">
        <title>The genome and transcriptome of the zoonotic hookworm Ancylostoma ceylanicum identify infection-specific gene families.</title>
        <authorList>
            <person name="Schwarz E.M."/>
            <person name="Hu Y."/>
            <person name="Antoshechkin I."/>
            <person name="Miller M.M."/>
            <person name="Sternberg P.W."/>
            <person name="Aroian R.V."/>
        </authorList>
    </citation>
    <scope>NUCLEOTIDE SEQUENCE</scope>
    <source>
        <strain evidence="8">HY135</strain>
    </source>
</reference>
<evidence type="ECO:0000256" key="4">
    <source>
        <dbReference type="ARBA" id="ARBA00023136"/>
    </source>
</evidence>
<organism evidence="7 8">
    <name type="scientific">Ancylostoma ceylanicum</name>
    <dbReference type="NCBI Taxonomy" id="53326"/>
    <lineage>
        <taxon>Eukaryota</taxon>
        <taxon>Metazoa</taxon>
        <taxon>Ecdysozoa</taxon>
        <taxon>Nematoda</taxon>
        <taxon>Chromadorea</taxon>
        <taxon>Rhabditida</taxon>
        <taxon>Rhabditina</taxon>
        <taxon>Rhabditomorpha</taxon>
        <taxon>Strongyloidea</taxon>
        <taxon>Ancylostomatidae</taxon>
        <taxon>Ancylostomatinae</taxon>
        <taxon>Ancylostoma</taxon>
    </lineage>
</organism>
<protein>
    <recommendedName>
        <fullName evidence="9">Core-2/I-Branching enzyme</fullName>
    </recommendedName>
</protein>
<keyword evidence="8" id="KW-1185">Reference proteome</keyword>
<sequence>MYAERFIYYRYILKLLLIIVFFATLTVIIFTFYAHLYLTSAQHNEDEGKDGGLVIPQKPNSRGGGVFKFRRRPETAHVQCDRILHGDLEYVEKIAKNRTTLISRDIDMDCGAVRSRILPPKRMKPLHPFGVAYARIVYESYEFIEDELRSSYHPQNFFCYSVDSKADDEFNERIETLQECLPNVFVTKARFDINRFGQFMNHAYYECFKLLAPQQGWGYLILMQNYDIMTKSVYETAAILDRLGGANDVHIRPCEDNRWNHTAKWDARSLKLFRDEARTDPEKLNATLTMARGAVHASLSRAAVDWMVNTVDLTKLLDQLNINVLGVDEVLLPTLQVSEALDMPGRFTANCMKKRQITGFITRLVDNVTTRPYNY</sequence>
<evidence type="ECO:0000313" key="7">
    <source>
        <dbReference type="EMBL" id="EYC05286.1"/>
    </source>
</evidence>
<evidence type="ECO:0000256" key="5">
    <source>
        <dbReference type="ARBA" id="ARBA00023180"/>
    </source>
</evidence>
<evidence type="ECO:0008006" key="9">
    <source>
        <dbReference type="Google" id="ProtNLM"/>
    </source>
</evidence>
<evidence type="ECO:0000256" key="3">
    <source>
        <dbReference type="ARBA" id="ARBA00022679"/>
    </source>
</evidence>
<dbReference type="OrthoDB" id="2019572at2759"/>
<dbReference type="Proteomes" id="UP000024635">
    <property type="component" value="Unassembled WGS sequence"/>
</dbReference>
<dbReference type="PANTHER" id="PTHR46671">
    <property type="entry name" value="PROTEIN CBG11221"/>
    <property type="match status" value="1"/>
</dbReference>
<dbReference type="InterPro" id="IPR003406">
    <property type="entry name" value="Glyco_trans_14"/>
</dbReference>
<keyword evidence="4 6" id="KW-0472">Membrane</keyword>
<evidence type="ECO:0000256" key="6">
    <source>
        <dbReference type="SAM" id="Phobius"/>
    </source>
</evidence>
<evidence type="ECO:0000256" key="2">
    <source>
        <dbReference type="ARBA" id="ARBA00022676"/>
    </source>
</evidence>
<feature type="transmembrane region" description="Helical" evidence="6">
    <location>
        <begin position="12"/>
        <end position="34"/>
    </location>
</feature>
<keyword evidence="3" id="KW-0808">Transferase</keyword>
<keyword evidence="6" id="KW-1133">Transmembrane helix</keyword>
<dbReference type="PANTHER" id="PTHR46671:SF7">
    <property type="entry name" value="CORE-2_I-BRANCHING ENZYME"/>
    <property type="match status" value="1"/>
</dbReference>
<proteinExistence type="predicted"/>
<evidence type="ECO:0000313" key="8">
    <source>
        <dbReference type="Proteomes" id="UP000024635"/>
    </source>
</evidence>